<dbReference type="PANTHER" id="PTHR23346">
    <property type="entry name" value="TRANSLATIONAL ACTIVATOR GCN1-RELATED"/>
    <property type="match status" value="1"/>
</dbReference>
<dbReference type="InterPro" id="IPR011989">
    <property type="entry name" value="ARM-like"/>
</dbReference>
<dbReference type="Pfam" id="PF24987">
    <property type="entry name" value="HEAT_EF3_N"/>
    <property type="match status" value="1"/>
</dbReference>
<dbReference type="Gene3D" id="1.25.10.10">
    <property type="entry name" value="Leucine-rich Repeat Variant"/>
    <property type="match status" value="1"/>
</dbReference>
<gene>
    <name evidence="3" type="ORF">B0H65DRAFT_475203</name>
</gene>
<feature type="repeat" description="HEAT" evidence="2">
    <location>
        <begin position="97"/>
        <end position="135"/>
    </location>
</feature>
<dbReference type="RefSeq" id="XP_062678397.1">
    <property type="nucleotide sequence ID" value="XM_062827294.1"/>
</dbReference>
<accession>A0AAE0J9Y1</accession>
<dbReference type="SUPFAM" id="SSF48371">
    <property type="entry name" value="ARM repeat"/>
    <property type="match status" value="1"/>
</dbReference>
<dbReference type="GO" id="GO:0005829">
    <property type="term" value="C:cytosol"/>
    <property type="evidence" value="ECO:0007669"/>
    <property type="project" value="TreeGrafter"/>
</dbReference>
<reference evidence="3" key="1">
    <citation type="journal article" date="2023" name="Mol. Phylogenet. Evol.">
        <title>Genome-scale phylogeny and comparative genomics of the fungal order Sordariales.</title>
        <authorList>
            <person name="Hensen N."/>
            <person name="Bonometti L."/>
            <person name="Westerberg I."/>
            <person name="Brannstrom I.O."/>
            <person name="Guillou S."/>
            <person name="Cros-Aarteil S."/>
            <person name="Calhoun S."/>
            <person name="Haridas S."/>
            <person name="Kuo A."/>
            <person name="Mondo S."/>
            <person name="Pangilinan J."/>
            <person name="Riley R."/>
            <person name="LaButti K."/>
            <person name="Andreopoulos B."/>
            <person name="Lipzen A."/>
            <person name="Chen C."/>
            <person name="Yan M."/>
            <person name="Daum C."/>
            <person name="Ng V."/>
            <person name="Clum A."/>
            <person name="Steindorff A."/>
            <person name="Ohm R.A."/>
            <person name="Martin F."/>
            <person name="Silar P."/>
            <person name="Natvig D.O."/>
            <person name="Lalanne C."/>
            <person name="Gautier V."/>
            <person name="Ament-Velasquez S.L."/>
            <person name="Kruys A."/>
            <person name="Hutchinson M.I."/>
            <person name="Powell A.J."/>
            <person name="Barry K."/>
            <person name="Miller A.N."/>
            <person name="Grigoriev I.V."/>
            <person name="Debuchy R."/>
            <person name="Gladieux P."/>
            <person name="Hiltunen Thoren M."/>
            <person name="Johannesson H."/>
        </authorList>
    </citation>
    <scope>NUCLEOTIDE SEQUENCE</scope>
    <source>
        <strain evidence="3">CBS 560.94</strain>
    </source>
</reference>
<comment type="caution">
    <text evidence="3">The sequence shown here is derived from an EMBL/GenBank/DDBJ whole genome shotgun (WGS) entry which is preliminary data.</text>
</comment>
<keyword evidence="1" id="KW-0677">Repeat</keyword>
<proteinExistence type="predicted"/>
<sequence>MSAKENAQSLKVLDELMQKLTIANEADAVKEASQAVASFINGRIEDLDTPVKTVEALKKQLANKKDATAREKALSAIQAIAQHSEVSAHVEPYLISLLPSVFAAAGDKITAVKNAAIAAALAIAEAINPNAVKATLNPLIDTIRNAQKWPEKMTALDFIDTLIRTAPVQLGLRVPELIPVVSEAMWDTKKEVKDRAYQTMEKLCQLIVNRDIERFIP</sequence>
<evidence type="ECO:0000256" key="2">
    <source>
        <dbReference type="PROSITE-ProRule" id="PRU00103"/>
    </source>
</evidence>
<feature type="non-terminal residue" evidence="3">
    <location>
        <position position="1"/>
    </location>
</feature>
<dbReference type="EMBL" id="JAUEPP010000007">
    <property type="protein sequence ID" value="KAK3339037.1"/>
    <property type="molecule type" value="Genomic_DNA"/>
</dbReference>
<dbReference type="PANTHER" id="PTHR23346:SF7">
    <property type="entry name" value="STALLED RIBOSOME SENSOR GCN1"/>
    <property type="match status" value="1"/>
</dbReference>
<evidence type="ECO:0000256" key="1">
    <source>
        <dbReference type="ARBA" id="ARBA00022737"/>
    </source>
</evidence>
<dbReference type="InterPro" id="IPR021133">
    <property type="entry name" value="HEAT_type_2"/>
</dbReference>
<dbReference type="GeneID" id="87864448"/>
<evidence type="ECO:0000313" key="4">
    <source>
        <dbReference type="Proteomes" id="UP001278500"/>
    </source>
</evidence>
<protein>
    <submittedName>
        <fullName evidence="3">Armadillo-type protein</fullName>
    </submittedName>
</protein>
<organism evidence="3 4">
    <name type="scientific">Neurospora tetraspora</name>
    <dbReference type="NCBI Taxonomy" id="94610"/>
    <lineage>
        <taxon>Eukaryota</taxon>
        <taxon>Fungi</taxon>
        <taxon>Dikarya</taxon>
        <taxon>Ascomycota</taxon>
        <taxon>Pezizomycotina</taxon>
        <taxon>Sordariomycetes</taxon>
        <taxon>Sordariomycetidae</taxon>
        <taxon>Sordariales</taxon>
        <taxon>Sordariaceae</taxon>
        <taxon>Neurospora</taxon>
    </lineage>
</organism>
<name>A0AAE0J9Y1_9PEZI</name>
<evidence type="ECO:0000313" key="3">
    <source>
        <dbReference type="EMBL" id="KAK3339037.1"/>
    </source>
</evidence>
<dbReference type="PROSITE" id="PS50077">
    <property type="entry name" value="HEAT_REPEAT"/>
    <property type="match status" value="2"/>
</dbReference>
<dbReference type="GO" id="GO:0034198">
    <property type="term" value="P:cellular response to amino acid starvation"/>
    <property type="evidence" value="ECO:0007669"/>
    <property type="project" value="TreeGrafter"/>
</dbReference>
<reference evidence="3" key="2">
    <citation type="submission" date="2023-06" db="EMBL/GenBank/DDBJ databases">
        <authorList>
            <consortium name="Lawrence Berkeley National Laboratory"/>
            <person name="Haridas S."/>
            <person name="Hensen N."/>
            <person name="Bonometti L."/>
            <person name="Westerberg I."/>
            <person name="Brannstrom I.O."/>
            <person name="Guillou S."/>
            <person name="Cros-Aarteil S."/>
            <person name="Calhoun S."/>
            <person name="Kuo A."/>
            <person name="Mondo S."/>
            <person name="Pangilinan J."/>
            <person name="Riley R."/>
            <person name="Labutti K."/>
            <person name="Andreopoulos B."/>
            <person name="Lipzen A."/>
            <person name="Chen C."/>
            <person name="Yanf M."/>
            <person name="Daum C."/>
            <person name="Ng V."/>
            <person name="Clum A."/>
            <person name="Steindorff A."/>
            <person name="Ohm R."/>
            <person name="Martin F."/>
            <person name="Silar P."/>
            <person name="Natvig D."/>
            <person name="Lalanne C."/>
            <person name="Gautier V."/>
            <person name="Ament-Velasquez S.L."/>
            <person name="Kruys A."/>
            <person name="Hutchinson M.I."/>
            <person name="Powell A.J."/>
            <person name="Barry K."/>
            <person name="Miller A.N."/>
            <person name="Grigoriev I.V."/>
            <person name="Debuchy R."/>
            <person name="Gladieux P."/>
            <person name="Thoren M.H."/>
            <person name="Johannesson H."/>
        </authorList>
    </citation>
    <scope>NUCLEOTIDE SEQUENCE</scope>
    <source>
        <strain evidence="3">CBS 560.94</strain>
    </source>
</reference>
<keyword evidence="4" id="KW-1185">Reference proteome</keyword>
<dbReference type="Proteomes" id="UP001278500">
    <property type="component" value="Unassembled WGS sequence"/>
</dbReference>
<feature type="repeat" description="HEAT" evidence="2">
    <location>
        <begin position="177"/>
        <end position="215"/>
    </location>
</feature>
<dbReference type="AlphaFoldDB" id="A0AAE0J9Y1"/>
<dbReference type="GO" id="GO:0006417">
    <property type="term" value="P:regulation of translation"/>
    <property type="evidence" value="ECO:0007669"/>
    <property type="project" value="TreeGrafter"/>
</dbReference>
<dbReference type="InterPro" id="IPR016024">
    <property type="entry name" value="ARM-type_fold"/>
</dbReference>
<dbReference type="GO" id="GO:0019887">
    <property type="term" value="F:protein kinase regulator activity"/>
    <property type="evidence" value="ECO:0007669"/>
    <property type="project" value="TreeGrafter"/>
</dbReference>